<protein>
    <submittedName>
        <fullName evidence="2">AtpZ/AtpI family protein</fullName>
    </submittedName>
</protein>
<feature type="transmembrane region" description="Helical" evidence="1">
    <location>
        <begin position="57"/>
        <end position="76"/>
    </location>
</feature>
<reference evidence="2" key="1">
    <citation type="submission" date="2021-04" db="EMBL/GenBank/DDBJ databases">
        <title>Phylogenetic analysis of Acidobacteriaceae.</title>
        <authorList>
            <person name="Qiu L."/>
            <person name="Zhang Q."/>
        </authorList>
    </citation>
    <scope>NUCLEOTIDE SEQUENCE</scope>
    <source>
        <strain evidence="2">DSM 25168</strain>
    </source>
</reference>
<dbReference type="Pfam" id="PF09527">
    <property type="entry name" value="ATPase_gene1"/>
    <property type="match status" value="1"/>
</dbReference>
<dbReference type="InterPro" id="IPR032820">
    <property type="entry name" value="ATPase_put"/>
</dbReference>
<keyword evidence="3" id="KW-1185">Reference proteome</keyword>
<keyword evidence="1" id="KW-0812">Transmembrane</keyword>
<dbReference type="RefSeq" id="WP_260792539.1">
    <property type="nucleotide sequence ID" value="NZ_CP093313.1"/>
</dbReference>
<organism evidence="2 3">
    <name type="scientific">Occallatibacter riparius</name>
    <dbReference type="NCBI Taxonomy" id="1002689"/>
    <lineage>
        <taxon>Bacteria</taxon>
        <taxon>Pseudomonadati</taxon>
        <taxon>Acidobacteriota</taxon>
        <taxon>Terriglobia</taxon>
        <taxon>Terriglobales</taxon>
        <taxon>Acidobacteriaceae</taxon>
        <taxon>Occallatibacter</taxon>
    </lineage>
</organism>
<sequence>MPYNNPIPDDRKPKRDSGGLATLVQAERLMQIAILLPSAAFIGWLIGAWLDKKLGQSWIGIAGIVFGGISGLVYVIRLVMTTGTGDKNGKGSSSS</sequence>
<evidence type="ECO:0000256" key="1">
    <source>
        <dbReference type="SAM" id="Phobius"/>
    </source>
</evidence>
<dbReference type="EMBL" id="CP093313">
    <property type="protein sequence ID" value="UWZ83205.1"/>
    <property type="molecule type" value="Genomic_DNA"/>
</dbReference>
<proteinExistence type="predicted"/>
<feature type="transmembrane region" description="Helical" evidence="1">
    <location>
        <begin position="29"/>
        <end position="50"/>
    </location>
</feature>
<evidence type="ECO:0000313" key="2">
    <source>
        <dbReference type="EMBL" id="UWZ83205.1"/>
    </source>
</evidence>
<dbReference type="Proteomes" id="UP001059380">
    <property type="component" value="Chromosome"/>
</dbReference>
<keyword evidence="1" id="KW-1133">Transmembrane helix</keyword>
<evidence type="ECO:0000313" key="3">
    <source>
        <dbReference type="Proteomes" id="UP001059380"/>
    </source>
</evidence>
<keyword evidence="1" id="KW-0472">Membrane</keyword>
<name>A0A9J7BQ19_9BACT</name>
<dbReference type="KEGG" id="orp:MOP44_21870"/>
<accession>A0A9J7BQ19</accession>
<gene>
    <name evidence="2" type="ORF">MOP44_21870</name>
</gene>
<dbReference type="AlphaFoldDB" id="A0A9J7BQ19"/>